<keyword evidence="1" id="KW-0328">Glycosyltransferase</keyword>
<dbReference type="AlphaFoldDB" id="A0A5B7TXH6"/>
<name>A0A5B7TXH6_9FLAO</name>
<dbReference type="Gene3D" id="3.40.50.2000">
    <property type="entry name" value="Glycogen Phosphorylase B"/>
    <property type="match status" value="2"/>
</dbReference>
<reference evidence="3 4" key="1">
    <citation type="submission" date="2019-05" db="EMBL/GenBank/DDBJ databases">
        <title>Algicella ahnfeltiae gen. nov., sp. nov., a novel marine bacterium of the family Flavobacteriaceae isolated from a red alga.</title>
        <authorList>
            <person name="Nedashkovskaya O.I."/>
            <person name="Kukhlevskiy A.D."/>
            <person name="Kim S.-G."/>
            <person name="Zhukova N.V."/>
            <person name="Mikhailov V.V."/>
        </authorList>
    </citation>
    <scope>NUCLEOTIDE SEQUENCE [LARGE SCALE GENOMIC DNA]</scope>
    <source>
        <strain evidence="3 4">10Alg115</strain>
    </source>
</reference>
<dbReference type="SUPFAM" id="SSF53756">
    <property type="entry name" value="UDP-Glycosyltransferase/glycogen phosphorylase"/>
    <property type="match status" value="1"/>
</dbReference>
<organism evidence="3 4">
    <name type="scientific">Aureibaculum algae</name>
    <dbReference type="NCBI Taxonomy" id="2584122"/>
    <lineage>
        <taxon>Bacteria</taxon>
        <taxon>Pseudomonadati</taxon>
        <taxon>Bacteroidota</taxon>
        <taxon>Flavobacteriia</taxon>
        <taxon>Flavobacteriales</taxon>
        <taxon>Flavobacteriaceae</taxon>
        <taxon>Aureibaculum</taxon>
    </lineage>
</organism>
<dbReference type="GO" id="GO:0008713">
    <property type="term" value="F:ADP-heptose-lipopolysaccharide heptosyltransferase activity"/>
    <property type="evidence" value="ECO:0007669"/>
    <property type="project" value="TreeGrafter"/>
</dbReference>
<dbReference type="GO" id="GO:0009244">
    <property type="term" value="P:lipopolysaccharide core region biosynthetic process"/>
    <property type="evidence" value="ECO:0007669"/>
    <property type="project" value="TreeGrafter"/>
</dbReference>
<dbReference type="Pfam" id="PF01075">
    <property type="entry name" value="Glyco_transf_9"/>
    <property type="match status" value="1"/>
</dbReference>
<dbReference type="InterPro" id="IPR051199">
    <property type="entry name" value="LPS_LOS_Heptosyltrfase"/>
</dbReference>
<dbReference type="EMBL" id="CP040749">
    <property type="protein sequence ID" value="QCX40958.1"/>
    <property type="molecule type" value="Genomic_DNA"/>
</dbReference>
<gene>
    <name evidence="3" type="ORF">FF125_00380</name>
</gene>
<dbReference type="KEGG" id="fbe:FF125_00380"/>
<evidence type="ECO:0000313" key="3">
    <source>
        <dbReference type="EMBL" id="QCX40958.1"/>
    </source>
</evidence>
<evidence type="ECO:0000256" key="1">
    <source>
        <dbReference type="ARBA" id="ARBA00022676"/>
    </source>
</evidence>
<dbReference type="GO" id="GO:0005829">
    <property type="term" value="C:cytosol"/>
    <property type="evidence" value="ECO:0007669"/>
    <property type="project" value="TreeGrafter"/>
</dbReference>
<protein>
    <submittedName>
        <fullName evidence="3">Glycosyltransferase family 9 protein</fullName>
    </submittedName>
</protein>
<dbReference type="InterPro" id="IPR002201">
    <property type="entry name" value="Glyco_trans_9"/>
</dbReference>
<evidence type="ECO:0000256" key="2">
    <source>
        <dbReference type="ARBA" id="ARBA00022679"/>
    </source>
</evidence>
<keyword evidence="2 3" id="KW-0808">Transferase</keyword>
<dbReference type="PANTHER" id="PTHR30160:SF22">
    <property type="entry name" value="LIPOPOLYSACCHARIDE CORE BIOSYNTHESIS PROTEIN"/>
    <property type="match status" value="1"/>
</dbReference>
<dbReference type="Proteomes" id="UP000306229">
    <property type="component" value="Chromosome"/>
</dbReference>
<accession>A0A5B7TXH6</accession>
<keyword evidence="4" id="KW-1185">Reference proteome</keyword>
<dbReference type="PANTHER" id="PTHR30160">
    <property type="entry name" value="TETRAACYLDISACCHARIDE 4'-KINASE-RELATED"/>
    <property type="match status" value="1"/>
</dbReference>
<dbReference type="CDD" id="cd03789">
    <property type="entry name" value="GT9_LPS_heptosyltransferase"/>
    <property type="match status" value="1"/>
</dbReference>
<dbReference type="OrthoDB" id="9768048at2"/>
<evidence type="ECO:0000313" key="4">
    <source>
        <dbReference type="Proteomes" id="UP000306229"/>
    </source>
</evidence>
<sequence length="328" mass="37019">MGDVAMVVPIIRALVEQHRTIKITMVSRAFLKPLFDDIPNVHFYAADVKGTHKGLMGLYKLSKELKPLQFNAIADLHNVLRSKILRFFLFGIKTAIIDKGRAEKKALVRIENKIFKQLKTSQQRYADVFRKLGYEFDLTNPVFPEKSILSEKINDLVGLDHKKWIGIAPFAQHQGKMYPLDLIEKVIDKLSASNNYKIMLFGGGAHEIKALIALEKRFENTISVAGKLKFKEELALISNLDGMLSMDSANGHLSAMQGVKTLTIWGVTHPFAGFVPFNQPQNHQILPNLEQYPNLPCSIYGNKICEGYEDVMRSINPQMVVDKIVAII</sequence>
<proteinExistence type="predicted"/>